<evidence type="ECO:0000313" key="3">
    <source>
        <dbReference type="Proteomes" id="UP000683511"/>
    </source>
</evidence>
<feature type="region of interest" description="Disordered" evidence="1">
    <location>
        <begin position="181"/>
        <end position="208"/>
    </location>
</feature>
<protein>
    <submittedName>
        <fullName evidence="2">Uncharacterized protein</fullName>
    </submittedName>
</protein>
<keyword evidence="3" id="KW-1185">Reference proteome</keyword>
<dbReference type="Proteomes" id="UP000683511">
    <property type="component" value="Chromosome"/>
</dbReference>
<organism evidence="2 3">
    <name type="scientific">Richelia sinica FACHB-800</name>
    <dbReference type="NCBI Taxonomy" id="1357546"/>
    <lineage>
        <taxon>Bacteria</taxon>
        <taxon>Bacillati</taxon>
        <taxon>Cyanobacteriota</taxon>
        <taxon>Cyanophyceae</taxon>
        <taxon>Nostocales</taxon>
        <taxon>Nostocaceae</taxon>
        <taxon>Richelia</taxon>
    </lineage>
</organism>
<accession>A0A975Y4N0</accession>
<dbReference type="RefSeq" id="WP_190606237.1">
    <property type="nucleotide sequence ID" value="NZ_CP021056.1"/>
</dbReference>
<evidence type="ECO:0000256" key="1">
    <source>
        <dbReference type="SAM" id="MobiDB-lite"/>
    </source>
</evidence>
<dbReference type="AlphaFoldDB" id="A0A975Y4N0"/>
<proteinExistence type="predicted"/>
<sequence length="233" mass="25667">MLKKAPNPSAELAENLLIHYSFDLSGYTASQLVDRWQREFPADWLHLGVIEALYQGRYKAVSVQQILNFWHRRGQVSYHFNLDFERMICSKFPERLTMLSAPLLPPAQPKPQLEPARNEQLPPVIEKKVFNSTPSQTEAEKPVLVGAGARTVNGGTSPVVKNVTPPPIPMARVAISPPITQTTPPTSAHNPPIGQFTPEMSDRSESFTSKLKAMTATLPEPVYATSGANGNGK</sequence>
<dbReference type="EMBL" id="CP021056">
    <property type="protein sequence ID" value="QXE23356.1"/>
    <property type="molecule type" value="Genomic_DNA"/>
</dbReference>
<reference evidence="2" key="1">
    <citation type="submission" date="2017-04" db="EMBL/GenBank/DDBJ databases">
        <title>Genome deletions in a multicellular cyanobacterial endosymbiont for morphological adaptation in marine diatoms.</title>
        <authorList>
            <person name="Wang Y."/>
            <person name="Gao H."/>
            <person name="Li R."/>
            <person name="Xu X."/>
        </authorList>
    </citation>
    <scope>NUCLEOTIDE SEQUENCE</scope>
    <source>
        <strain evidence="2">FACHB 800</strain>
    </source>
</reference>
<dbReference type="KEGG" id="rsin:B6N60_02046"/>
<name>A0A975Y4N0_9NOST</name>
<evidence type="ECO:0000313" key="2">
    <source>
        <dbReference type="EMBL" id="QXE23356.1"/>
    </source>
</evidence>
<gene>
    <name evidence="2" type="ORF">B6N60_02046</name>
</gene>